<dbReference type="Gene3D" id="1.10.10.10">
    <property type="entry name" value="Winged helix-like DNA-binding domain superfamily/Winged helix DNA-binding domain"/>
    <property type="match status" value="1"/>
</dbReference>
<keyword evidence="3" id="KW-0949">S-adenosyl-L-methionine</keyword>
<evidence type="ECO:0000256" key="3">
    <source>
        <dbReference type="ARBA" id="ARBA00022691"/>
    </source>
</evidence>
<dbReference type="Gene3D" id="3.40.50.150">
    <property type="entry name" value="Vaccinia Virus protein VP39"/>
    <property type="match status" value="1"/>
</dbReference>
<comment type="caution">
    <text evidence="5">The sequence shown here is derived from an EMBL/GenBank/DDBJ whole genome shotgun (WGS) entry which is preliminary data.</text>
</comment>
<dbReference type="InterPro" id="IPR036390">
    <property type="entry name" value="WH_DNA-bd_sf"/>
</dbReference>
<evidence type="ECO:0000313" key="6">
    <source>
        <dbReference type="Proteomes" id="UP001437256"/>
    </source>
</evidence>
<protein>
    <recommendedName>
        <fullName evidence="4">O-methyltransferase C-terminal domain-containing protein</fullName>
    </recommendedName>
</protein>
<feature type="domain" description="O-methyltransferase C-terminal" evidence="4">
    <location>
        <begin position="250"/>
        <end position="417"/>
    </location>
</feature>
<evidence type="ECO:0000259" key="4">
    <source>
        <dbReference type="Pfam" id="PF00891"/>
    </source>
</evidence>
<dbReference type="EMBL" id="JBBXMP010000227">
    <property type="protein sequence ID" value="KAL0059425.1"/>
    <property type="molecule type" value="Genomic_DNA"/>
</dbReference>
<name>A0ABR2ZDK9_9AGAR</name>
<sequence>MSSSKTSPLRTILDILTKNVEILENSCKANGTAIPDLETPFHPSSEAFRAHPEAAEASNIIVAAAHHLAAILTPPPIALYHVVGGVSGVFLCRYGDCLSDVYNLQHFKSTAVRVCLESNVTEILREAGPQGMHVEDISKKNGVDPQKLSRFLRLLAMHHVYKEITPEVFTNTRTSSLMDTLKPSEVVLSDPEHKHDNTMGLAALMSHHLDEAFKGSAYAWEVCSDPKIARLGDAGPDTSPFAGAVCPGQTFWQYLERPTEAFRRARFGIGMRGINDLQPPDAVLRAYDWGKLPAGSLVVDVGGGIGSVTHNIVKSNPSLKFVIQDLPAVIEDGVKWWSSTMPEAISSGQVSLQVHNFFTPQPQSSKDASVFMVKQVLHDWSDQYCVKVLKQLRAAATPDTTLLVLESILPYACHDPSADDNKGVPGAVPKEAPPPLLANYGPANELGYLADIDMFILFNSQERTIHHFDRLLASSGWKLKVVNRQPGDSTFMQSMEAVPIGILSRL</sequence>
<dbReference type="PROSITE" id="PS51683">
    <property type="entry name" value="SAM_OMT_II"/>
    <property type="match status" value="1"/>
</dbReference>
<reference evidence="5 6" key="1">
    <citation type="submission" date="2024-05" db="EMBL/GenBank/DDBJ databases">
        <title>A draft genome resource for the thread blight pathogen Marasmius tenuissimus strain MS-2.</title>
        <authorList>
            <person name="Yulfo-Soto G.E."/>
            <person name="Baruah I.K."/>
            <person name="Amoako-Attah I."/>
            <person name="Bukari Y."/>
            <person name="Meinhardt L.W."/>
            <person name="Bailey B.A."/>
            <person name="Cohen S.P."/>
        </authorList>
    </citation>
    <scope>NUCLEOTIDE SEQUENCE [LARGE SCALE GENOMIC DNA]</scope>
    <source>
        <strain evidence="5 6">MS-2</strain>
    </source>
</reference>
<evidence type="ECO:0000313" key="5">
    <source>
        <dbReference type="EMBL" id="KAL0059425.1"/>
    </source>
</evidence>
<keyword evidence="2" id="KW-0808">Transferase</keyword>
<evidence type="ECO:0000256" key="2">
    <source>
        <dbReference type="ARBA" id="ARBA00022679"/>
    </source>
</evidence>
<dbReference type="InterPro" id="IPR001077">
    <property type="entry name" value="COMT_C"/>
</dbReference>
<dbReference type="InterPro" id="IPR036388">
    <property type="entry name" value="WH-like_DNA-bd_sf"/>
</dbReference>
<dbReference type="InterPro" id="IPR016461">
    <property type="entry name" value="COMT-like"/>
</dbReference>
<dbReference type="Proteomes" id="UP001437256">
    <property type="component" value="Unassembled WGS sequence"/>
</dbReference>
<dbReference type="SUPFAM" id="SSF53335">
    <property type="entry name" value="S-adenosyl-L-methionine-dependent methyltransferases"/>
    <property type="match status" value="1"/>
</dbReference>
<dbReference type="PANTHER" id="PTHR43712:SF2">
    <property type="entry name" value="O-METHYLTRANSFERASE CICE"/>
    <property type="match status" value="1"/>
</dbReference>
<keyword evidence="1" id="KW-0489">Methyltransferase</keyword>
<dbReference type="Pfam" id="PF00891">
    <property type="entry name" value="Methyltransf_2"/>
    <property type="match status" value="1"/>
</dbReference>
<dbReference type="PANTHER" id="PTHR43712">
    <property type="entry name" value="PUTATIVE (AFU_ORTHOLOGUE AFUA_4G14580)-RELATED"/>
    <property type="match status" value="1"/>
</dbReference>
<organism evidence="5 6">
    <name type="scientific">Marasmius tenuissimus</name>
    <dbReference type="NCBI Taxonomy" id="585030"/>
    <lineage>
        <taxon>Eukaryota</taxon>
        <taxon>Fungi</taxon>
        <taxon>Dikarya</taxon>
        <taxon>Basidiomycota</taxon>
        <taxon>Agaricomycotina</taxon>
        <taxon>Agaricomycetes</taxon>
        <taxon>Agaricomycetidae</taxon>
        <taxon>Agaricales</taxon>
        <taxon>Marasmiineae</taxon>
        <taxon>Marasmiaceae</taxon>
        <taxon>Marasmius</taxon>
    </lineage>
</organism>
<accession>A0ABR2ZDK9</accession>
<keyword evidence="6" id="KW-1185">Reference proteome</keyword>
<dbReference type="SUPFAM" id="SSF46785">
    <property type="entry name" value="Winged helix' DNA-binding domain"/>
    <property type="match status" value="1"/>
</dbReference>
<dbReference type="InterPro" id="IPR029063">
    <property type="entry name" value="SAM-dependent_MTases_sf"/>
</dbReference>
<gene>
    <name evidence="5" type="ORF">AAF712_013815</name>
</gene>
<evidence type="ECO:0000256" key="1">
    <source>
        <dbReference type="ARBA" id="ARBA00022603"/>
    </source>
</evidence>
<proteinExistence type="predicted"/>